<feature type="region of interest" description="Disordered" evidence="6">
    <location>
        <begin position="1"/>
        <end position="24"/>
    </location>
</feature>
<evidence type="ECO:0000256" key="4">
    <source>
        <dbReference type="ARBA" id="ARBA00022989"/>
    </source>
</evidence>
<feature type="transmembrane region" description="Helical" evidence="7">
    <location>
        <begin position="343"/>
        <end position="361"/>
    </location>
</feature>
<dbReference type="Gene3D" id="1.20.1250.20">
    <property type="entry name" value="MFS general substrate transporter like domains"/>
    <property type="match status" value="1"/>
</dbReference>
<evidence type="ECO:0000256" key="6">
    <source>
        <dbReference type="SAM" id="MobiDB-lite"/>
    </source>
</evidence>
<dbReference type="Proteomes" id="UP001189429">
    <property type="component" value="Unassembled WGS sequence"/>
</dbReference>
<evidence type="ECO:0000256" key="3">
    <source>
        <dbReference type="ARBA" id="ARBA00022692"/>
    </source>
</evidence>
<dbReference type="InterPro" id="IPR020846">
    <property type="entry name" value="MFS_dom"/>
</dbReference>
<evidence type="ECO:0000256" key="7">
    <source>
        <dbReference type="SAM" id="Phobius"/>
    </source>
</evidence>
<dbReference type="PROSITE" id="PS50850">
    <property type="entry name" value="MFS"/>
    <property type="match status" value="1"/>
</dbReference>
<evidence type="ECO:0000313" key="9">
    <source>
        <dbReference type="EMBL" id="CAK0829658.1"/>
    </source>
</evidence>
<keyword evidence="2" id="KW-0813">Transport</keyword>
<proteinExistence type="predicted"/>
<name>A0ABN9SCE0_9DINO</name>
<feature type="transmembrane region" description="Helical" evidence="7">
    <location>
        <begin position="152"/>
        <end position="173"/>
    </location>
</feature>
<dbReference type="PANTHER" id="PTHR23511:SF34">
    <property type="entry name" value="SYNAPTIC VESICLE GLYCOPROTEIN 2"/>
    <property type="match status" value="1"/>
</dbReference>
<dbReference type="InterPro" id="IPR036259">
    <property type="entry name" value="MFS_trans_sf"/>
</dbReference>
<dbReference type="PANTHER" id="PTHR23511">
    <property type="entry name" value="SYNAPTIC VESICLE GLYCOPROTEIN 2"/>
    <property type="match status" value="1"/>
</dbReference>
<feature type="domain" description="Major facilitator superfamily (MFS) profile" evidence="8">
    <location>
        <begin position="62"/>
        <end position="503"/>
    </location>
</feature>
<dbReference type="InterPro" id="IPR005829">
    <property type="entry name" value="Sugar_transporter_CS"/>
</dbReference>
<keyword evidence="5 7" id="KW-0472">Membrane</keyword>
<feature type="transmembrane region" description="Helical" evidence="7">
    <location>
        <begin position="220"/>
        <end position="242"/>
    </location>
</feature>
<comment type="subcellular location">
    <subcellularLocation>
        <location evidence="1">Membrane</location>
        <topology evidence="1">Multi-pass membrane protein</topology>
    </subcellularLocation>
</comment>
<evidence type="ECO:0000259" key="8">
    <source>
        <dbReference type="PROSITE" id="PS50850"/>
    </source>
</evidence>
<accession>A0ABN9SCE0</accession>
<keyword evidence="10" id="KW-1185">Reference proteome</keyword>
<gene>
    <name evidence="9" type="ORF">PCOR1329_LOCUS28546</name>
</gene>
<feature type="transmembrane region" description="Helical" evidence="7">
    <location>
        <begin position="185"/>
        <end position="208"/>
    </location>
</feature>
<protein>
    <recommendedName>
        <fullName evidence="8">Major facilitator superfamily (MFS) profile domain-containing protein</fullName>
    </recommendedName>
</protein>
<feature type="transmembrane region" description="Helical" evidence="7">
    <location>
        <begin position="62"/>
        <end position="87"/>
    </location>
</feature>
<reference evidence="9" key="1">
    <citation type="submission" date="2023-10" db="EMBL/GenBank/DDBJ databases">
        <authorList>
            <person name="Chen Y."/>
            <person name="Shah S."/>
            <person name="Dougan E. K."/>
            <person name="Thang M."/>
            <person name="Chan C."/>
        </authorList>
    </citation>
    <scope>NUCLEOTIDE SEQUENCE [LARGE SCALE GENOMIC DNA]</scope>
</reference>
<keyword evidence="3 7" id="KW-0812">Transmembrane</keyword>
<evidence type="ECO:0000313" key="10">
    <source>
        <dbReference type="Proteomes" id="UP001189429"/>
    </source>
</evidence>
<dbReference type="Pfam" id="PF00083">
    <property type="entry name" value="Sugar_tr"/>
    <property type="match status" value="1"/>
</dbReference>
<feature type="transmembrane region" description="Helical" evidence="7">
    <location>
        <begin position="99"/>
        <end position="116"/>
    </location>
</feature>
<sequence length="529" mass="55426">MRAAAGPAVDAGGGSAAGTPSEGPAADWDAAVAAGVGGDVGARRALSDVIDDLGLGLCQARVVFFAGFIYVLAGVNLFFITTFSVPIAVELGLVPCQKAALGSAAFAGMFVGNIACLKNDSVGRRRPLLLSMLGVLLFAGASSVVHNFWSLLALWILMGASLGLGVPTYNALCMETTPSDWRYHANAVSMTLFSVATVWGASISYVFASDAVSSRQHWATIVQCSSVLNSLFVVLAVVPGFVESPTFLMRQRRLAEAREQLEAMRLQNGRPDVSLNFSVDGSRPRAPNVLDSFATVFSRAYRPVTLVLGFTTCLLNFISYGQYYALPQVLGSVDLGVSPSQSMLVSTLSDTAGYGLGCVLAPRMGRKMLALTYLVGTGVSMAVFVCGLEVLLLTAAAQGAADGPPRQRTALALVELGFNSGRLFISVGWSFAYTYVGEAFPTRARAGGSGVCIACGRIGSFSAPWVFEALLARTGTGLWYFVAAGVFCVVNAVLVQLVLPETKGVRIDDEADEDASTASLLSEDGSEQS</sequence>
<feature type="region of interest" description="Disordered" evidence="6">
    <location>
        <begin position="509"/>
        <end position="529"/>
    </location>
</feature>
<evidence type="ECO:0000256" key="2">
    <source>
        <dbReference type="ARBA" id="ARBA00022448"/>
    </source>
</evidence>
<evidence type="ECO:0000256" key="5">
    <source>
        <dbReference type="ARBA" id="ARBA00023136"/>
    </source>
</evidence>
<feature type="transmembrane region" description="Helical" evidence="7">
    <location>
        <begin position="416"/>
        <end position="436"/>
    </location>
</feature>
<keyword evidence="4 7" id="KW-1133">Transmembrane helix</keyword>
<evidence type="ECO:0000256" key="1">
    <source>
        <dbReference type="ARBA" id="ARBA00004141"/>
    </source>
</evidence>
<feature type="transmembrane region" description="Helical" evidence="7">
    <location>
        <begin position="304"/>
        <end position="323"/>
    </location>
</feature>
<organism evidence="9 10">
    <name type="scientific">Prorocentrum cordatum</name>
    <dbReference type="NCBI Taxonomy" id="2364126"/>
    <lineage>
        <taxon>Eukaryota</taxon>
        <taxon>Sar</taxon>
        <taxon>Alveolata</taxon>
        <taxon>Dinophyceae</taxon>
        <taxon>Prorocentrales</taxon>
        <taxon>Prorocentraceae</taxon>
        <taxon>Prorocentrum</taxon>
    </lineage>
</organism>
<feature type="compositionally biased region" description="Low complexity" evidence="6">
    <location>
        <begin position="1"/>
        <end position="10"/>
    </location>
</feature>
<feature type="transmembrane region" description="Helical" evidence="7">
    <location>
        <begin position="448"/>
        <end position="467"/>
    </location>
</feature>
<feature type="transmembrane region" description="Helical" evidence="7">
    <location>
        <begin position="128"/>
        <end position="146"/>
    </location>
</feature>
<dbReference type="InterPro" id="IPR005828">
    <property type="entry name" value="MFS_sugar_transport-like"/>
</dbReference>
<dbReference type="EMBL" id="CAUYUJ010010557">
    <property type="protein sequence ID" value="CAK0829658.1"/>
    <property type="molecule type" value="Genomic_DNA"/>
</dbReference>
<dbReference type="PROSITE" id="PS00217">
    <property type="entry name" value="SUGAR_TRANSPORT_2"/>
    <property type="match status" value="1"/>
</dbReference>
<comment type="caution">
    <text evidence="9">The sequence shown here is derived from an EMBL/GenBank/DDBJ whole genome shotgun (WGS) entry which is preliminary data.</text>
</comment>
<feature type="transmembrane region" description="Helical" evidence="7">
    <location>
        <begin position="479"/>
        <end position="499"/>
    </location>
</feature>
<dbReference type="SUPFAM" id="SSF103473">
    <property type="entry name" value="MFS general substrate transporter"/>
    <property type="match status" value="1"/>
</dbReference>
<feature type="transmembrane region" description="Helical" evidence="7">
    <location>
        <begin position="373"/>
        <end position="396"/>
    </location>
</feature>